<name>A0A9X5KXF9_PSEMA</name>
<sequence>MKREDIVELITSVWQWIVNAVVPFTPDNASAWGQLGDWIGGIGGTLITFASLIALVRTLRISRAAMTRQGIYAVFATMSKTHDDLTRSFQINNSNGTDVFRILLSDFNVCLKATTKHYPKLNTRKTVDVAYSLFFYGSTITGRESLKDDYDSAKIDSILDDISVTRNRLSRRYPGAKGHRLSGNQSRLSSYYRNLYGTYTFIDESDLPAQEKRSILKTMRTKMNNHEQVLLALNICSHLGTKWEREKLLSKYEPIKNIPKAFLTLPKGVTIEELFPEINFEFEQRQKQTITLINFELRGIAAYIKLKRAN</sequence>
<keyword evidence="1" id="KW-1133">Transmembrane helix</keyword>
<evidence type="ECO:0000256" key="1">
    <source>
        <dbReference type="SAM" id="Phobius"/>
    </source>
</evidence>
<comment type="caution">
    <text evidence="2">The sequence shown here is derived from an EMBL/GenBank/DDBJ whole genome shotgun (WGS) entry which is preliminary data.</text>
</comment>
<accession>A0A9X5KXF9</accession>
<dbReference type="EMBL" id="LKEG01000032">
    <property type="protein sequence ID" value="OAJ49605.1"/>
    <property type="molecule type" value="Genomic_DNA"/>
</dbReference>
<evidence type="ECO:0000313" key="2">
    <source>
        <dbReference type="EMBL" id="OAJ49605.1"/>
    </source>
</evidence>
<evidence type="ECO:0000313" key="3">
    <source>
        <dbReference type="Proteomes" id="UP000077563"/>
    </source>
</evidence>
<dbReference type="Pfam" id="PF16872">
    <property type="entry name" value="putAbiC"/>
    <property type="match status" value="1"/>
</dbReference>
<organism evidence="2 3">
    <name type="scientific">Pseudomonas marginalis</name>
    <name type="common">Pseudomonas panacis</name>
    <dbReference type="NCBI Taxonomy" id="298"/>
    <lineage>
        <taxon>Bacteria</taxon>
        <taxon>Pseudomonadati</taxon>
        <taxon>Pseudomonadota</taxon>
        <taxon>Gammaproteobacteria</taxon>
        <taxon>Pseudomonadales</taxon>
        <taxon>Pseudomonadaceae</taxon>
        <taxon>Pseudomonas</taxon>
    </lineage>
</organism>
<dbReference type="Proteomes" id="UP000077563">
    <property type="component" value="Unassembled WGS sequence"/>
</dbReference>
<gene>
    <name evidence="2" type="ORF">AO064_23670</name>
</gene>
<protein>
    <recommendedName>
        <fullName evidence="4">Phage abortive infection protein</fullName>
    </recommendedName>
</protein>
<proteinExistence type="predicted"/>
<keyword evidence="1" id="KW-0812">Transmembrane</keyword>
<evidence type="ECO:0008006" key="4">
    <source>
        <dbReference type="Google" id="ProtNLM"/>
    </source>
</evidence>
<dbReference type="InterPro" id="IPR031709">
    <property type="entry name" value="PutAbiC"/>
</dbReference>
<keyword evidence="1" id="KW-0472">Membrane</keyword>
<dbReference type="AlphaFoldDB" id="A0A9X5KXF9"/>
<reference evidence="2 3" key="1">
    <citation type="submission" date="2015-09" db="EMBL/GenBank/DDBJ databases">
        <title>Genome sequence of Pseudomonas marginalis ICMP 3553.</title>
        <authorList>
            <person name="Visnovsky S."/>
            <person name="Lu A."/>
            <person name="Panda P."/>
            <person name="Pitman A."/>
        </authorList>
    </citation>
    <scope>NUCLEOTIDE SEQUENCE [LARGE SCALE GENOMIC DNA]</scope>
    <source>
        <strain evidence="2 3">ICMP 3553</strain>
    </source>
</reference>
<feature type="transmembrane region" description="Helical" evidence="1">
    <location>
        <begin position="38"/>
        <end position="59"/>
    </location>
</feature>